<evidence type="ECO:0000256" key="1">
    <source>
        <dbReference type="ARBA" id="ARBA00022679"/>
    </source>
</evidence>
<protein>
    <recommendedName>
        <fullName evidence="5">Thiamin pyrophosphokinase catalytic domain-containing protein</fullName>
    </recommendedName>
</protein>
<dbReference type="InterPro" id="IPR036759">
    <property type="entry name" value="TPK_catalytic_sf"/>
</dbReference>
<dbReference type="EMBL" id="VDCQ01000005">
    <property type="protein sequence ID" value="TNJ67352.1"/>
    <property type="molecule type" value="Genomic_DNA"/>
</dbReference>
<evidence type="ECO:0000256" key="4">
    <source>
        <dbReference type="ARBA" id="ARBA00022840"/>
    </source>
</evidence>
<dbReference type="OrthoDB" id="9804377at2"/>
<dbReference type="Gene3D" id="3.40.50.10240">
    <property type="entry name" value="Thiamin pyrophosphokinase, catalytic domain"/>
    <property type="match status" value="1"/>
</dbReference>
<dbReference type="GO" id="GO:0016301">
    <property type="term" value="F:kinase activity"/>
    <property type="evidence" value="ECO:0007669"/>
    <property type="project" value="UniProtKB-KW"/>
</dbReference>
<keyword evidence="2" id="KW-0547">Nucleotide-binding</keyword>
<sequence>MVAKSARPIADIEGTVRSDSNTKQLLRSVRPEEIALIRHADLDAPAAEGLLQAGVKAIVNAARTMTGTFPHAGPLCLLQAGIPIFEIGEEHFGDIQDGEKVQFSEGLLLSRNIAVPYKEFGYEELHGANRTAEWNFGHTLLDFAENTLRYAMDELDMLRKPLAIPPLRKKIGTKPVVIVSRGKGYKADLSALRDYIMAMKPVLVGVDGGADALINQGYKPDIIIGDMDSVTDETLHSGAQLLVHAYMDGKAPGLERLRRLGLPCDTIAAPGTSEDVAMRIAFEQDAVTIVIVGSHSQPVDFLEKGRAGMASTLLVRMMIGHKLVDAKGASLWQQPKKPLLHMIPGLQLSGN</sequence>
<keyword evidence="1" id="KW-0808">Transferase</keyword>
<dbReference type="SUPFAM" id="SSF63999">
    <property type="entry name" value="Thiamin pyrophosphokinase, catalytic domain"/>
    <property type="match status" value="1"/>
</dbReference>
<keyword evidence="7" id="KW-1185">Reference proteome</keyword>
<dbReference type="Proteomes" id="UP000307943">
    <property type="component" value="Unassembled WGS sequence"/>
</dbReference>
<dbReference type="InterPro" id="IPR047795">
    <property type="entry name" value="Put_SteA-like"/>
</dbReference>
<dbReference type="GO" id="GO:0004788">
    <property type="term" value="F:thiamine diphosphokinase activity"/>
    <property type="evidence" value="ECO:0007669"/>
    <property type="project" value="InterPro"/>
</dbReference>
<feature type="domain" description="Thiamin pyrophosphokinase catalytic" evidence="5">
    <location>
        <begin position="199"/>
        <end position="237"/>
    </location>
</feature>
<evidence type="ECO:0000313" key="6">
    <source>
        <dbReference type="EMBL" id="TNJ67352.1"/>
    </source>
</evidence>
<accession>A0A5C4TEV8</accession>
<keyword evidence="3" id="KW-0418">Kinase</keyword>
<reference evidence="6 7" key="1">
    <citation type="submission" date="2019-05" db="EMBL/GenBank/DDBJ databases">
        <title>We sequenced the genome of Paenibacillus hemerocallicola KCTC 33185 for further insight into its adaptation and study the phylogeny of Paenibacillus.</title>
        <authorList>
            <person name="Narsing Rao M.P."/>
        </authorList>
    </citation>
    <scope>NUCLEOTIDE SEQUENCE [LARGE SCALE GENOMIC DNA]</scope>
    <source>
        <strain evidence="6 7">KCTC 33185</strain>
    </source>
</reference>
<dbReference type="GO" id="GO:0005524">
    <property type="term" value="F:ATP binding"/>
    <property type="evidence" value="ECO:0007669"/>
    <property type="project" value="UniProtKB-KW"/>
</dbReference>
<dbReference type="InterPro" id="IPR007371">
    <property type="entry name" value="TPK_catalytic"/>
</dbReference>
<keyword evidence="4" id="KW-0067">ATP-binding</keyword>
<dbReference type="NCBIfam" id="NF040608">
    <property type="entry name" value="division_SteA"/>
    <property type="match status" value="1"/>
</dbReference>
<organism evidence="6 7">
    <name type="scientific">Paenibacillus hemerocallicola</name>
    <dbReference type="NCBI Taxonomy" id="1172614"/>
    <lineage>
        <taxon>Bacteria</taxon>
        <taxon>Bacillati</taxon>
        <taxon>Bacillota</taxon>
        <taxon>Bacilli</taxon>
        <taxon>Bacillales</taxon>
        <taxon>Paenibacillaceae</taxon>
        <taxon>Paenibacillus</taxon>
    </lineage>
</organism>
<dbReference type="AlphaFoldDB" id="A0A5C4TEV8"/>
<name>A0A5C4TEV8_9BACL</name>
<evidence type="ECO:0000313" key="7">
    <source>
        <dbReference type="Proteomes" id="UP000307943"/>
    </source>
</evidence>
<gene>
    <name evidence="6" type="ORF">FE784_05190</name>
</gene>
<evidence type="ECO:0000256" key="3">
    <source>
        <dbReference type="ARBA" id="ARBA00022777"/>
    </source>
</evidence>
<dbReference type="Pfam" id="PF04263">
    <property type="entry name" value="TPK_catalytic"/>
    <property type="match status" value="1"/>
</dbReference>
<comment type="caution">
    <text evidence="6">The sequence shown here is derived from an EMBL/GenBank/DDBJ whole genome shotgun (WGS) entry which is preliminary data.</text>
</comment>
<proteinExistence type="predicted"/>
<evidence type="ECO:0000256" key="2">
    <source>
        <dbReference type="ARBA" id="ARBA00022741"/>
    </source>
</evidence>
<dbReference type="RefSeq" id="WP_139601065.1">
    <property type="nucleotide sequence ID" value="NZ_VDCQ01000005.1"/>
</dbReference>
<dbReference type="GO" id="GO:0009229">
    <property type="term" value="P:thiamine diphosphate biosynthetic process"/>
    <property type="evidence" value="ECO:0007669"/>
    <property type="project" value="InterPro"/>
</dbReference>
<evidence type="ECO:0000259" key="5">
    <source>
        <dbReference type="Pfam" id="PF04263"/>
    </source>
</evidence>